<dbReference type="PANTHER" id="PTHR30055:SF234">
    <property type="entry name" value="HTH-TYPE TRANSCRIPTIONAL REGULATOR BETI"/>
    <property type="match status" value="1"/>
</dbReference>
<dbReference type="RefSeq" id="WP_127894508.1">
    <property type="nucleotide sequence ID" value="NZ_JAAIFS010000007.1"/>
</dbReference>
<evidence type="ECO:0000256" key="1">
    <source>
        <dbReference type="ARBA" id="ARBA00023015"/>
    </source>
</evidence>
<dbReference type="EMBL" id="JBIQWK010000005">
    <property type="protein sequence ID" value="MFI0573886.1"/>
    <property type="molecule type" value="Genomic_DNA"/>
</dbReference>
<comment type="caution">
    <text evidence="7">The sequence shown here is derived from an EMBL/GenBank/DDBJ whole genome shotgun (WGS) entry which is preliminary data.</text>
</comment>
<sequence>MPQPKKDKPDTPLRSDAQRNRERILAVATEELTHCANAPLSAIAKKAGVGQGTFYRNFPNREALVLEIYRYGMQQVAEAAPEMLACGEPDLALRQWMDRLAEFAMTKAGLADAIRLVTSAPGAPQKPRPTPLEDAAELLLRANHEAGTIRPGVTGDDFFLVLGGLWLIDPGENWQPRVTRFLDLVMDGLRAGAPGR</sequence>
<accession>A0A6B3QRH0</accession>
<evidence type="ECO:0000256" key="4">
    <source>
        <dbReference type="PROSITE-ProRule" id="PRU00335"/>
    </source>
</evidence>
<dbReference type="Gene3D" id="1.10.357.10">
    <property type="entry name" value="Tetracycline Repressor, domain 2"/>
    <property type="match status" value="1"/>
</dbReference>
<feature type="DNA-binding region" description="H-T-H motif" evidence="4">
    <location>
        <begin position="39"/>
        <end position="58"/>
    </location>
</feature>
<evidence type="ECO:0000313" key="6">
    <source>
        <dbReference type="EMBL" id="MFI0573886.1"/>
    </source>
</evidence>
<evidence type="ECO:0000259" key="5">
    <source>
        <dbReference type="PROSITE" id="PS50977"/>
    </source>
</evidence>
<reference evidence="6 8" key="2">
    <citation type="submission" date="2024-10" db="EMBL/GenBank/DDBJ databases">
        <authorList>
            <person name="Wannawong T."/>
            <person name="Kuncharoen N."/>
            <person name="Mhuantong W."/>
        </authorList>
    </citation>
    <scope>NUCLEOTIDE SEQUENCE [LARGE SCALE GENOMIC DNA]</scope>
    <source>
        <strain evidence="6 8">CALK1-4</strain>
    </source>
</reference>
<dbReference type="Pfam" id="PF00440">
    <property type="entry name" value="TetR_N"/>
    <property type="match status" value="1"/>
</dbReference>
<dbReference type="PROSITE" id="PS50977">
    <property type="entry name" value="HTH_TETR_2"/>
    <property type="match status" value="1"/>
</dbReference>
<dbReference type="InterPro" id="IPR001647">
    <property type="entry name" value="HTH_TetR"/>
</dbReference>
<dbReference type="Pfam" id="PF21597">
    <property type="entry name" value="TetR_C_43"/>
    <property type="match status" value="1"/>
</dbReference>
<evidence type="ECO:0000256" key="3">
    <source>
        <dbReference type="ARBA" id="ARBA00023163"/>
    </source>
</evidence>
<proteinExistence type="predicted"/>
<dbReference type="SUPFAM" id="SSF46689">
    <property type="entry name" value="Homeodomain-like"/>
    <property type="match status" value="1"/>
</dbReference>
<dbReference type="GO" id="GO:0003700">
    <property type="term" value="F:DNA-binding transcription factor activity"/>
    <property type="evidence" value="ECO:0007669"/>
    <property type="project" value="TreeGrafter"/>
</dbReference>
<dbReference type="InterPro" id="IPR050109">
    <property type="entry name" value="HTH-type_TetR-like_transc_reg"/>
</dbReference>
<keyword evidence="3" id="KW-0804">Transcription</keyword>
<organism evidence="7">
    <name type="scientific">Streptomyces tendae</name>
    <dbReference type="NCBI Taxonomy" id="1932"/>
    <lineage>
        <taxon>Bacteria</taxon>
        <taxon>Bacillati</taxon>
        <taxon>Actinomycetota</taxon>
        <taxon>Actinomycetes</taxon>
        <taxon>Kitasatosporales</taxon>
        <taxon>Streptomycetaceae</taxon>
        <taxon>Streptomyces</taxon>
    </lineage>
</organism>
<dbReference type="EMBL" id="JAAIFS010000007">
    <property type="protein sequence ID" value="NEV90693.1"/>
    <property type="molecule type" value="Genomic_DNA"/>
</dbReference>
<keyword evidence="8" id="KW-1185">Reference proteome</keyword>
<keyword evidence="1" id="KW-0805">Transcription regulation</keyword>
<dbReference type="Proteomes" id="UP001610810">
    <property type="component" value="Unassembled WGS sequence"/>
</dbReference>
<dbReference type="InterPro" id="IPR049445">
    <property type="entry name" value="TetR_SbtR-like_C"/>
</dbReference>
<dbReference type="GO" id="GO:0000976">
    <property type="term" value="F:transcription cis-regulatory region binding"/>
    <property type="evidence" value="ECO:0007669"/>
    <property type="project" value="TreeGrafter"/>
</dbReference>
<gene>
    <name evidence="6" type="primary">xdhR</name>
    <name evidence="6" type="ORF">ACH3YB_19895</name>
    <name evidence="7" type="ORF">GUR47_29115</name>
</gene>
<dbReference type="InterPro" id="IPR009057">
    <property type="entry name" value="Homeodomain-like_sf"/>
</dbReference>
<dbReference type="InterPro" id="IPR036271">
    <property type="entry name" value="Tet_transcr_reg_TetR-rel_C_sf"/>
</dbReference>
<evidence type="ECO:0000313" key="7">
    <source>
        <dbReference type="EMBL" id="NEV90693.1"/>
    </source>
</evidence>
<evidence type="ECO:0000313" key="8">
    <source>
        <dbReference type="Proteomes" id="UP001610810"/>
    </source>
</evidence>
<evidence type="ECO:0000256" key="2">
    <source>
        <dbReference type="ARBA" id="ARBA00023125"/>
    </source>
</evidence>
<dbReference type="AlphaFoldDB" id="A0A6B3QRH0"/>
<dbReference type="SUPFAM" id="SSF48498">
    <property type="entry name" value="Tetracyclin repressor-like, C-terminal domain"/>
    <property type="match status" value="1"/>
</dbReference>
<feature type="domain" description="HTH tetR-type" evidence="5">
    <location>
        <begin position="18"/>
        <end position="76"/>
    </location>
</feature>
<dbReference type="PANTHER" id="PTHR30055">
    <property type="entry name" value="HTH-TYPE TRANSCRIPTIONAL REGULATOR RUTR"/>
    <property type="match status" value="1"/>
</dbReference>
<protein>
    <submittedName>
        <fullName evidence="6">Purine salvage operon transcriptional regulator XdhR</fullName>
    </submittedName>
    <submittedName>
        <fullName evidence="7">TetR/AcrR family transcriptional regulator</fullName>
    </submittedName>
</protein>
<name>A0A6B3QRH0_STRTE</name>
<reference evidence="7" key="1">
    <citation type="journal article" date="2020" name="Microorganisms">
        <title>Isolation, Genomic and Metabolomic Characterization of Streptomyces tendae VITAKN with Quorum Sensing Inhibitory Activity from Southern India.</title>
        <authorList>
            <person name="Ishaque N.M."/>
            <person name="Burgsdorf I."/>
            <person name="Limlingan Malit J.J."/>
            <person name="Saha S."/>
            <person name="Teta R."/>
            <person name="Ewe D."/>
            <person name="Kannabiran K."/>
            <person name="Hrouzek P."/>
            <person name="Steindler L."/>
            <person name="Costantino V."/>
            <person name="Saurav K."/>
        </authorList>
    </citation>
    <scope>NUCLEOTIDE SEQUENCE</scope>
    <source>
        <strain evidence="7">VITAKN</strain>
    </source>
</reference>
<keyword evidence="2 4" id="KW-0238">DNA-binding</keyword>